<dbReference type="STRING" id="4072.A0A2G3AI83"/>
<dbReference type="Gene3D" id="3.40.1810.10">
    <property type="entry name" value="Transcription factor, MADS-box"/>
    <property type="match status" value="1"/>
</dbReference>
<dbReference type="GO" id="GO:0005634">
    <property type="term" value="C:nucleus"/>
    <property type="evidence" value="ECO:0007669"/>
    <property type="project" value="UniProtKB-SubCell"/>
</dbReference>
<dbReference type="EMBL" id="AYRZ02000001">
    <property type="protein sequence ID" value="PHT93942.1"/>
    <property type="molecule type" value="Genomic_DNA"/>
</dbReference>
<feature type="domain" description="MADS-box" evidence="6">
    <location>
        <begin position="7"/>
        <end position="67"/>
    </location>
</feature>
<organism evidence="7 8">
    <name type="scientific">Capsicum annuum</name>
    <name type="common">Capsicum pepper</name>
    <dbReference type="NCBI Taxonomy" id="4072"/>
    <lineage>
        <taxon>Eukaryota</taxon>
        <taxon>Viridiplantae</taxon>
        <taxon>Streptophyta</taxon>
        <taxon>Embryophyta</taxon>
        <taxon>Tracheophyta</taxon>
        <taxon>Spermatophyta</taxon>
        <taxon>Magnoliopsida</taxon>
        <taxon>eudicotyledons</taxon>
        <taxon>Gunneridae</taxon>
        <taxon>Pentapetalae</taxon>
        <taxon>asterids</taxon>
        <taxon>lamiids</taxon>
        <taxon>Solanales</taxon>
        <taxon>Solanaceae</taxon>
        <taxon>Solanoideae</taxon>
        <taxon>Capsiceae</taxon>
        <taxon>Capsicum</taxon>
    </lineage>
</organism>
<dbReference type="SUPFAM" id="SSF55455">
    <property type="entry name" value="SRF-like"/>
    <property type="match status" value="1"/>
</dbReference>
<evidence type="ECO:0000256" key="3">
    <source>
        <dbReference type="ARBA" id="ARBA00023125"/>
    </source>
</evidence>
<protein>
    <recommendedName>
        <fullName evidence="6">MADS-box domain-containing protein</fullName>
    </recommendedName>
</protein>
<dbReference type="GO" id="GO:0046983">
    <property type="term" value="F:protein dimerization activity"/>
    <property type="evidence" value="ECO:0007669"/>
    <property type="project" value="InterPro"/>
</dbReference>
<reference evidence="7 8" key="2">
    <citation type="journal article" date="2017" name="Genome Biol.">
        <title>New reference genome sequences of hot pepper reveal the massive evolution of plant disease-resistance genes by retroduplication.</title>
        <authorList>
            <person name="Kim S."/>
            <person name="Park J."/>
            <person name="Yeom S.I."/>
            <person name="Kim Y.M."/>
            <person name="Seo E."/>
            <person name="Kim K.T."/>
            <person name="Kim M.S."/>
            <person name="Lee J.M."/>
            <person name="Cheong K."/>
            <person name="Shin H.S."/>
            <person name="Kim S.B."/>
            <person name="Han K."/>
            <person name="Lee J."/>
            <person name="Park M."/>
            <person name="Lee H.A."/>
            <person name="Lee H.Y."/>
            <person name="Lee Y."/>
            <person name="Oh S."/>
            <person name="Lee J.H."/>
            <person name="Choi E."/>
            <person name="Choi E."/>
            <person name="Lee S.E."/>
            <person name="Jeon J."/>
            <person name="Kim H."/>
            <person name="Choi G."/>
            <person name="Song H."/>
            <person name="Lee J."/>
            <person name="Lee S.C."/>
            <person name="Kwon J.K."/>
            <person name="Lee H.Y."/>
            <person name="Koo N."/>
            <person name="Hong Y."/>
            <person name="Kim R.W."/>
            <person name="Kang W.H."/>
            <person name="Huh J.H."/>
            <person name="Kang B.C."/>
            <person name="Yang T.J."/>
            <person name="Lee Y.H."/>
            <person name="Bennetzen J.L."/>
            <person name="Choi D."/>
        </authorList>
    </citation>
    <scope>NUCLEOTIDE SEQUENCE [LARGE SCALE GENOMIC DNA]</scope>
    <source>
        <strain evidence="8">cv. CM334</strain>
    </source>
</reference>
<keyword evidence="4" id="KW-0804">Transcription</keyword>
<evidence type="ECO:0000256" key="5">
    <source>
        <dbReference type="ARBA" id="ARBA00023242"/>
    </source>
</evidence>
<dbReference type="GO" id="GO:0000981">
    <property type="term" value="F:DNA-binding transcription factor activity, RNA polymerase II-specific"/>
    <property type="evidence" value="ECO:0000318"/>
    <property type="project" value="GO_Central"/>
</dbReference>
<dbReference type="PRINTS" id="PR00404">
    <property type="entry name" value="MADSDOMAIN"/>
</dbReference>
<dbReference type="PANTHER" id="PTHR11945">
    <property type="entry name" value="MADS BOX PROTEIN"/>
    <property type="match status" value="1"/>
</dbReference>
<comment type="subcellular location">
    <subcellularLocation>
        <location evidence="1">Nucleus</location>
    </subcellularLocation>
</comment>
<dbReference type="InterPro" id="IPR036879">
    <property type="entry name" value="TF_MADSbox_sf"/>
</dbReference>
<dbReference type="SMART" id="SM00432">
    <property type="entry name" value="MADS"/>
    <property type="match status" value="1"/>
</dbReference>
<dbReference type="AlphaFoldDB" id="A0A2G3AI83"/>
<evidence type="ECO:0000256" key="4">
    <source>
        <dbReference type="ARBA" id="ARBA00023163"/>
    </source>
</evidence>
<keyword evidence="8" id="KW-1185">Reference proteome</keyword>
<keyword evidence="3" id="KW-0238">DNA-binding</keyword>
<reference evidence="7 8" key="1">
    <citation type="journal article" date="2014" name="Nat. Genet.">
        <title>Genome sequence of the hot pepper provides insights into the evolution of pungency in Capsicum species.</title>
        <authorList>
            <person name="Kim S."/>
            <person name="Park M."/>
            <person name="Yeom S.I."/>
            <person name="Kim Y.M."/>
            <person name="Lee J.M."/>
            <person name="Lee H.A."/>
            <person name="Seo E."/>
            <person name="Choi J."/>
            <person name="Cheong K."/>
            <person name="Kim K.T."/>
            <person name="Jung K."/>
            <person name="Lee G.W."/>
            <person name="Oh S.K."/>
            <person name="Bae C."/>
            <person name="Kim S.B."/>
            <person name="Lee H.Y."/>
            <person name="Kim S.Y."/>
            <person name="Kim M.S."/>
            <person name="Kang B.C."/>
            <person name="Jo Y.D."/>
            <person name="Yang H.B."/>
            <person name="Jeong H.J."/>
            <person name="Kang W.H."/>
            <person name="Kwon J.K."/>
            <person name="Shin C."/>
            <person name="Lim J.Y."/>
            <person name="Park J.H."/>
            <person name="Huh J.H."/>
            <person name="Kim J.S."/>
            <person name="Kim B.D."/>
            <person name="Cohen O."/>
            <person name="Paran I."/>
            <person name="Suh M.C."/>
            <person name="Lee S.B."/>
            <person name="Kim Y.K."/>
            <person name="Shin Y."/>
            <person name="Noh S.J."/>
            <person name="Park J."/>
            <person name="Seo Y.S."/>
            <person name="Kwon S.Y."/>
            <person name="Kim H.A."/>
            <person name="Park J.M."/>
            <person name="Kim H.J."/>
            <person name="Choi S.B."/>
            <person name="Bosland P.W."/>
            <person name="Reeves G."/>
            <person name="Jo S.H."/>
            <person name="Lee B.W."/>
            <person name="Cho H.T."/>
            <person name="Choi H.S."/>
            <person name="Lee M.S."/>
            <person name="Yu Y."/>
            <person name="Do Choi Y."/>
            <person name="Park B.S."/>
            <person name="van Deynze A."/>
            <person name="Ashrafi H."/>
            <person name="Hill T."/>
            <person name="Kim W.T."/>
            <person name="Pai H.S."/>
            <person name="Ahn H.K."/>
            <person name="Yeam I."/>
            <person name="Giovannoni J.J."/>
            <person name="Rose J.K."/>
            <person name="Sorensen I."/>
            <person name="Lee S.J."/>
            <person name="Kim R.W."/>
            <person name="Choi I.Y."/>
            <person name="Choi B.S."/>
            <person name="Lim J.S."/>
            <person name="Lee Y.H."/>
            <person name="Choi D."/>
        </authorList>
    </citation>
    <scope>NUCLEOTIDE SEQUENCE [LARGE SCALE GENOMIC DNA]</scope>
    <source>
        <strain evidence="8">cv. CM334</strain>
    </source>
</reference>
<dbReference type="InterPro" id="IPR002100">
    <property type="entry name" value="TF_MADSbox"/>
</dbReference>
<dbReference type="SMR" id="A0A2G3AI83"/>
<gene>
    <name evidence="7" type="ORF">T459_01824</name>
</gene>
<dbReference type="Proteomes" id="UP000222542">
    <property type="component" value="Unassembled WGS sequence"/>
</dbReference>
<comment type="caution">
    <text evidence="7">The sequence shown here is derived from an EMBL/GenBank/DDBJ whole genome shotgun (WGS) entry which is preliminary data.</text>
</comment>
<dbReference type="GO" id="GO:0000978">
    <property type="term" value="F:RNA polymerase II cis-regulatory region sequence-specific DNA binding"/>
    <property type="evidence" value="ECO:0000318"/>
    <property type="project" value="GO_Central"/>
</dbReference>
<evidence type="ECO:0000259" key="6">
    <source>
        <dbReference type="PROSITE" id="PS50066"/>
    </source>
</evidence>
<sequence>MERKTSRGRQKIEMKLVESKDARYVTFSKRKLSLFRKANELSTFTGADVGILLISPSGNPYSYSSTSVEKITDKFLEWKLKNPQVVDQAGREKANVFQAFDDLREELQIMNEKEKSRKMRYKILHPDSEIPVDKHRLDQLIELKLKLDAIKAAKNKILPEQFKLDLNVVPNLDEGSVLEIINQCGNANCISKI</sequence>
<evidence type="ECO:0000256" key="1">
    <source>
        <dbReference type="ARBA" id="ARBA00004123"/>
    </source>
</evidence>
<evidence type="ECO:0000313" key="7">
    <source>
        <dbReference type="EMBL" id="PHT93942.1"/>
    </source>
</evidence>
<dbReference type="Gramene" id="PHT93942">
    <property type="protein sequence ID" value="PHT93942"/>
    <property type="gene ID" value="T459_01824"/>
</dbReference>
<dbReference type="PROSITE" id="PS50066">
    <property type="entry name" value="MADS_BOX_2"/>
    <property type="match status" value="1"/>
</dbReference>
<name>A0A2G3AI83_CAPAN</name>
<proteinExistence type="predicted"/>
<keyword evidence="2" id="KW-0805">Transcription regulation</keyword>
<dbReference type="PANTHER" id="PTHR11945:SF535">
    <property type="entry name" value="AGAMOUS-LIKE MADS-BOX PROTEIN AGL29"/>
    <property type="match status" value="1"/>
</dbReference>
<evidence type="ECO:0000256" key="2">
    <source>
        <dbReference type="ARBA" id="ARBA00023015"/>
    </source>
</evidence>
<accession>A0A2G3AI83</accession>
<dbReference type="GO" id="GO:0006357">
    <property type="term" value="P:regulation of transcription by RNA polymerase II"/>
    <property type="evidence" value="ECO:0000318"/>
    <property type="project" value="GO_Central"/>
</dbReference>
<dbReference type="Pfam" id="PF00319">
    <property type="entry name" value="SRF-TF"/>
    <property type="match status" value="1"/>
</dbReference>
<evidence type="ECO:0000313" key="8">
    <source>
        <dbReference type="Proteomes" id="UP000222542"/>
    </source>
</evidence>
<keyword evidence="5" id="KW-0539">Nucleus</keyword>
<dbReference type="OMA" id="RKMRYKI"/>